<organism evidence="2 3">
    <name type="scientific">Mannheimia succiniciproducens (strain KCTC 0769BP / MBEL55E)</name>
    <dbReference type="NCBI Taxonomy" id="221988"/>
    <lineage>
        <taxon>Bacteria</taxon>
        <taxon>Pseudomonadati</taxon>
        <taxon>Pseudomonadota</taxon>
        <taxon>Gammaproteobacteria</taxon>
        <taxon>Pasteurellales</taxon>
        <taxon>Pasteurellaceae</taxon>
        <taxon>Basfia</taxon>
    </lineage>
</organism>
<reference evidence="2 3" key="1">
    <citation type="journal article" date="2004" name="Nat. Biotechnol.">
        <title>The genome sequence of the capnophilic rumen bacterium Mannheimia succiniciproducens.</title>
        <authorList>
            <person name="Hong S.H."/>
            <person name="Kim J.S."/>
            <person name="Lee S.Y."/>
            <person name="In Y.H."/>
            <person name="Choi S.S."/>
            <person name="Rih J.-K."/>
            <person name="Kim C.H."/>
            <person name="Jeong H."/>
            <person name="Hur C.G."/>
            <person name="Kim J.J."/>
        </authorList>
    </citation>
    <scope>NUCLEOTIDE SEQUENCE [LARGE SCALE GENOMIC DNA]</scope>
    <source>
        <strain evidence="3">KCTC 0769BP / MBEL55E</strain>
    </source>
</reference>
<dbReference type="AlphaFoldDB" id="Q65TR2"/>
<dbReference type="EMBL" id="AE016827">
    <property type="protein sequence ID" value="AAU37648.1"/>
    <property type="molecule type" value="Genomic_DNA"/>
</dbReference>
<dbReference type="Proteomes" id="UP000000607">
    <property type="component" value="Chromosome"/>
</dbReference>
<feature type="transmembrane region" description="Helical" evidence="1">
    <location>
        <begin position="12"/>
        <end position="33"/>
    </location>
</feature>
<sequence length="77" mass="8911">MFMKSSYPFSNTWEKLLIGFFCTPIILGILLFINEVTGFQLVCISLIGTICLWGVFITVKILQINTQQSHQCRFKEF</sequence>
<accession>Q65TR2</accession>
<keyword evidence="1" id="KW-0812">Transmembrane</keyword>
<keyword evidence="1" id="KW-0472">Membrane</keyword>
<name>Q65TR2_MANSM</name>
<keyword evidence="1" id="KW-1133">Transmembrane helix</keyword>
<evidence type="ECO:0000256" key="1">
    <source>
        <dbReference type="SAM" id="Phobius"/>
    </source>
</evidence>
<dbReference type="HOGENOM" id="CLU_2633903_0_0_6"/>
<keyword evidence="3" id="KW-1185">Reference proteome</keyword>
<gene>
    <name evidence="2" type="ordered locus">MS1041</name>
</gene>
<evidence type="ECO:0000313" key="3">
    <source>
        <dbReference type="Proteomes" id="UP000000607"/>
    </source>
</evidence>
<feature type="transmembrane region" description="Helical" evidence="1">
    <location>
        <begin position="39"/>
        <end position="59"/>
    </location>
</feature>
<dbReference type="KEGG" id="msu:MS1041"/>
<protein>
    <submittedName>
        <fullName evidence="2">Uncharacterized protein</fullName>
    </submittedName>
</protein>
<evidence type="ECO:0000313" key="2">
    <source>
        <dbReference type="EMBL" id="AAU37648.1"/>
    </source>
</evidence>
<proteinExistence type="predicted"/>